<dbReference type="InterPro" id="IPR018076">
    <property type="entry name" value="T2SS_GspF_dom"/>
</dbReference>
<dbReference type="Gene3D" id="1.20.81.30">
    <property type="entry name" value="Type II secretion system (T2SS), domain F"/>
    <property type="match status" value="2"/>
</dbReference>
<sequence length="401" mass="44530">MQFSYRAARADGRIVRGVMVAANDLDLDQRLTRLGLVTLDARPQRTGLLDWLRRKTLPRQERIHFCFYLDQTLRAGVPLLEGLADLRDSASSPLFREILAMLVLDIEGGKRLSEALAEHPSVFDSVFVNLVATGETTGALPDVLARLADQLKWQDELIAQTRKILLYPAFVGTMLLLVIIFLMTYLVPQLVDFIRDIQKELPLQTRILLAVSDVFVHFGWLMPLVPLTLVAAYQALRRRSAAAALLFDSWKLRLKPVGPVYQKVILARFAATFALMYSAGVPVLTTLQVCEQGAGNLRVAQALADSRRRITEGQGITDSMAASELFPPLVLRMLKIGEQTGALDTALANVGYFYDRDVKESIDRLQALIEPMLTVALGLLLALVMSAVLGPIYDMISNLSR</sequence>
<dbReference type="GO" id="GO:0005886">
    <property type="term" value="C:plasma membrane"/>
    <property type="evidence" value="ECO:0007669"/>
    <property type="project" value="UniProtKB-SubCell"/>
</dbReference>
<evidence type="ECO:0000259" key="9">
    <source>
        <dbReference type="Pfam" id="PF00482"/>
    </source>
</evidence>
<evidence type="ECO:0000256" key="4">
    <source>
        <dbReference type="ARBA" id="ARBA00022519"/>
    </source>
</evidence>
<dbReference type="Pfam" id="PF00482">
    <property type="entry name" value="T2SSF"/>
    <property type="match status" value="2"/>
</dbReference>
<reference evidence="10 11" key="1">
    <citation type="submission" date="2021-10" db="EMBL/GenBank/DDBJ databases">
        <title>Whole-genome sequencing analysis of Laribacter hongkongensis: virulence gene profiles, carbohydrate-active enzyme prediction, and antimicrobial resistance characterization.</title>
        <authorList>
            <person name="Yuan P."/>
            <person name="Zhan Y."/>
            <person name="Chen D."/>
        </authorList>
    </citation>
    <scope>NUCLEOTIDE SEQUENCE [LARGE SCALE GENOMIC DNA]</scope>
    <source>
        <strain evidence="10 11">W67</strain>
    </source>
</reference>
<feature type="transmembrane region" description="Helical" evidence="8">
    <location>
        <begin position="372"/>
        <end position="393"/>
    </location>
</feature>
<gene>
    <name evidence="10" type="ORF">LH440_11140</name>
</gene>
<organism evidence="10 11">
    <name type="scientific">Laribacter hongkongensis</name>
    <dbReference type="NCBI Taxonomy" id="168471"/>
    <lineage>
        <taxon>Bacteria</taxon>
        <taxon>Pseudomonadati</taxon>
        <taxon>Pseudomonadota</taxon>
        <taxon>Betaproteobacteria</taxon>
        <taxon>Neisseriales</taxon>
        <taxon>Aquaspirillaceae</taxon>
        <taxon>Laribacter</taxon>
    </lineage>
</organism>
<dbReference type="EMBL" id="JAJAXM010000019">
    <property type="protein sequence ID" value="MCG9026441.1"/>
    <property type="molecule type" value="Genomic_DNA"/>
</dbReference>
<dbReference type="FunFam" id="1.20.81.30:FF:000001">
    <property type="entry name" value="Type II secretion system protein F"/>
    <property type="match status" value="1"/>
</dbReference>
<proteinExistence type="inferred from homology"/>
<keyword evidence="4" id="KW-0997">Cell inner membrane</keyword>
<accession>A0ABD4ST55</accession>
<evidence type="ECO:0000313" key="10">
    <source>
        <dbReference type="EMBL" id="MCG9026441.1"/>
    </source>
</evidence>
<evidence type="ECO:0000256" key="2">
    <source>
        <dbReference type="ARBA" id="ARBA00005745"/>
    </source>
</evidence>
<protein>
    <submittedName>
        <fullName evidence="10">Type II secretion system F family protein</fullName>
    </submittedName>
</protein>
<feature type="transmembrane region" description="Helical" evidence="8">
    <location>
        <begin position="207"/>
        <end position="233"/>
    </location>
</feature>
<dbReference type="PRINTS" id="PR00812">
    <property type="entry name" value="BCTERIALGSPF"/>
</dbReference>
<comment type="caution">
    <text evidence="10">The sequence shown here is derived from an EMBL/GenBank/DDBJ whole genome shotgun (WGS) entry which is preliminary data.</text>
</comment>
<feature type="transmembrane region" description="Helical" evidence="8">
    <location>
        <begin position="164"/>
        <end position="187"/>
    </location>
</feature>
<evidence type="ECO:0000256" key="7">
    <source>
        <dbReference type="ARBA" id="ARBA00023136"/>
    </source>
</evidence>
<comment type="subcellular location">
    <subcellularLocation>
        <location evidence="1">Cell inner membrane</location>
        <topology evidence="1">Multi-pass membrane protein</topology>
    </subcellularLocation>
</comment>
<evidence type="ECO:0000256" key="6">
    <source>
        <dbReference type="ARBA" id="ARBA00022989"/>
    </source>
</evidence>
<dbReference type="Proteomes" id="UP001200247">
    <property type="component" value="Unassembled WGS sequence"/>
</dbReference>
<keyword evidence="7 8" id="KW-0472">Membrane</keyword>
<dbReference type="PANTHER" id="PTHR30012">
    <property type="entry name" value="GENERAL SECRETION PATHWAY PROTEIN"/>
    <property type="match status" value="1"/>
</dbReference>
<evidence type="ECO:0000256" key="8">
    <source>
        <dbReference type="SAM" id="Phobius"/>
    </source>
</evidence>
<evidence type="ECO:0000256" key="5">
    <source>
        <dbReference type="ARBA" id="ARBA00022692"/>
    </source>
</evidence>
<dbReference type="InterPro" id="IPR042094">
    <property type="entry name" value="T2SS_GspF_sf"/>
</dbReference>
<feature type="domain" description="Type II secretion system protein GspF" evidence="9">
    <location>
        <begin position="72"/>
        <end position="188"/>
    </location>
</feature>
<dbReference type="PANTHER" id="PTHR30012:SF0">
    <property type="entry name" value="TYPE II SECRETION SYSTEM PROTEIN F-RELATED"/>
    <property type="match status" value="1"/>
</dbReference>
<comment type="similarity">
    <text evidence="2">Belongs to the GSP F family.</text>
</comment>
<keyword evidence="5 8" id="KW-0812">Transmembrane</keyword>
<keyword evidence="6 8" id="KW-1133">Transmembrane helix</keyword>
<evidence type="ECO:0000313" key="11">
    <source>
        <dbReference type="Proteomes" id="UP001200247"/>
    </source>
</evidence>
<keyword evidence="3" id="KW-1003">Cell membrane</keyword>
<dbReference type="AlphaFoldDB" id="A0ABD4ST55"/>
<dbReference type="InterPro" id="IPR003004">
    <property type="entry name" value="GspF/PilC"/>
</dbReference>
<name>A0ABD4ST55_9NEIS</name>
<feature type="domain" description="Type II secretion system protein GspF" evidence="9">
    <location>
        <begin position="269"/>
        <end position="390"/>
    </location>
</feature>
<dbReference type="RefSeq" id="WP_239878468.1">
    <property type="nucleotide sequence ID" value="NZ_JAJAXM010000019.1"/>
</dbReference>
<evidence type="ECO:0000256" key="1">
    <source>
        <dbReference type="ARBA" id="ARBA00004429"/>
    </source>
</evidence>
<evidence type="ECO:0000256" key="3">
    <source>
        <dbReference type="ARBA" id="ARBA00022475"/>
    </source>
</evidence>